<comment type="caution">
    <text evidence="1">The sequence shown here is derived from an EMBL/GenBank/DDBJ whole genome shotgun (WGS) entry which is preliminary data.</text>
</comment>
<dbReference type="Proteomes" id="UP000611554">
    <property type="component" value="Unassembled WGS sequence"/>
</dbReference>
<evidence type="ECO:0000313" key="1">
    <source>
        <dbReference type="EMBL" id="GGQ33361.1"/>
    </source>
</evidence>
<keyword evidence="2" id="KW-1185">Reference proteome</keyword>
<sequence length="108" mass="11766">MPIVVFPSRPDPATAGVTGTAAVERFLDSPTTATTRAGYAETLTRLTAATGPHCPVAALQPEHYAAVMDHWNVAAAPTWWLCRWEVAAFVDGFGQQPMINRCRNVREK</sequence>
<reference evidence="2" key="1">
    <citation type="journal article" date="2019" name="Int. J. Syst. Evol. Microbiol.">
        <title>The Global Catalogue of Microorganisms (GCM) 10K type strain sequencing project: providing services to taxonomists for standard genome sequencing and annotation.</title>
        <authorList>
            <consortium name="The Broad Institute Genomics Platform"/>
            <consortium name="The Broad Institute Genome Sequencing Center for Infectious Disease"/>
            <person name="Wu L."/>
            <person name="Ma J."/>
        </authorList>
    </citation>
    <scope>NUCLEOTIDE SEQUENCE [LARGE SCALE GENOMIC DNA]</scope>
    <source>
        <strain evidence="2">JCM 3115</strain>
    </source>
</reference>
<name>A0ABQ2RI76_9ACTN</name>
<dbReference type="EMBL" id="BMQJ01000033">
    <property type="protein sequence ID" value="GGQ33361.1"/>
    <property type="molecule type" value="Genomic_DNA"/>
</dbReference>
<protein>
    <submittedName>
        <fullName evidence="1">Uncharacterized protein</fullName>
    </submittedName>
</protein>
<accession>A0ABQ2RI76</accession>
<gene>
    <name evidence="1" type="ORF">GCM10010140_74290</name>
</gene>
<evidence type="ECO:0000313" key="2">
    <source>
        <dbReference type="Proteomes" id="UP000611554"/>
    </source>
</evidence>
<dbReference type="RefSeq" id="WP_189251095.1">
    <property type="nucleotide sequence ID" value="NZ_BMQJ01000033.1"/>
</dbReference>
<proteinExistence type="predicted"/>
<organism evidence="1 2">
    <name type="scientific">Streptosporangium pseudovulgare</name>
    <dbReference type="NCBI Taxonomy" id="35765"/>
    <lineage>
        <taxon>Bacteria</taxon>
        <taxon>Bacillati</taxon>
        <taxon>Actinomycetota</taxon>
        <taxon>Actinomycetes</taxon>
        <taxon>Streptosporangiales</taxon>
        <taxon>Streptosporangiaceae</taxon>
        <taxon>Streptosporangium</taxon>
    </lineage>
</organism>